<evidence type="ECO:0000256" key="5">
    <source>
        <dbReference type="SAM" id="MobiDB-lite"/>
    </source>
</evidence>
<evidence type="ECO:0000256" key="3">
    <source>
        <dbReference type="ARBA" id="ARBA00022777"/>
    </source>
</evidence>
<dbReference type="GO" id="GO:0016301">
    <property type="term" value="F:kinase activity"/>
    <property type="evidence" value="ECO:0007669"/>
    <property type="project" value="UniProtKB-KW"/>
</dbReference>
<keyword evidence="4" id="KW-0067">ATP-binding</keyword>
<dbReference type="GO" id="GO:0009229">
    <property type="term" value="P:thiamine diphosphate biosynthetic process"/>
    <property type="evidence" value="ECO:0007669"/>
    <property type="project" value="InterPro"/>
</dbReference>
<proteinExistence type="predicted"/>
<dbReference type="InterPro" id="IPR007371">
    <property type="entry name" value="TPK_catalytic"/>
</dbReference>
<gene>
    <name evidence="7" type="primary">TPK1</name>
    <name evidence="7" type="ORF">g.17340</name>
</gene>
<dbReference type="InterPro" id="IPR036371">
    <property type="entry name" value="TPK_B1-bd_sf"/>
</dbReference>
<name>A0A6G1S9P8_9ACAR</name>
<accession>A0A6G1S9P8</accession>
<feature type="compositionally biased region" description="Polar residues" evidence="5">
    <location>
        <begin position="146"/>
        <end position="165"/>
    </location>
</feature>
<dbReference type="Gene3D" id="2.60.120.320">
    <property type="entry name" value="Thiamin pyrophosphokinase, thiamin-binding domain"/>
    <property type="match status" value="1"/>
</dbReference>
<sequence>MRGNHLRTSLGLLSFKANTIQWANDTILRKQNFHTIHEGRHTWSVLKHVYQKHLKTANKKYACFLLNISDDDSQAYFDNHKHIWDEADLKIAVDGSANFLAKRKLLHTADVISGDFDSIDNKLIQRLQSPRRAPPLHVKQQERTVSHNNSNNKSETQLLKTPQIVETPSQKETDFTKAIHVAIKLRPDVQHFFALYYTDGHRMDHLFGLINTLHLIKKDIFIINTKSSTISWLLQPGDHTILKPHGQELCSLVPFTGLTEVKTQGLLYNVNARWPMSFGGLISTSNFCQPARDRIIVDTKGELLWSLDLYESQD</sequence>
<dbReference type="GO" id="GO:0005524">
    <property type="term" value="F:ATP binding"/>
    <property type="evidence" value="ECO:0007669"/>
    <property type="project" value="UniProtKB-KW"/>
</dbReference>
<dbReference type="InterPro" id="IPR007373">
    <property type="entry name" value="Thiamin_PyroPKinase_B1-bd"/>
</dbReference>
<evidence type="ECO:0000256" key="1">
    <source>
        <dbReference type="ARBA" id="ARBA00022679"/>
    </source>
</evidence>
<dbReference type="GO" id="GO:0004788">
    <property type="term" value="F:thiamine diphosphokinase activity"/>
    <property type="evidence" value="ECO:0007669"/>
    <property type="project" value="InterPro"/>
</dbReference>
<dbReference type="AlphaFoldDB" id="A0A6G1S9P8"/>
<organism evidence="7">
    <name type="scientific">Aceria tosichella</name>
    <name type="common">wheat curl mite</name>
    <dbReference type="NCBI Taxonomy" id="561515"/>
    <lineage>
        <taxon>Eukaryota</taxon>
        <taxon>Metazoa</taxon>
        <taxon>Ecdysozoa</taxon>
        <taxon>Arthropoda</taxon>
        <taxon>Chelicerata</taxon>
        <taxon>Arachnida</taxon>
        <taxon>Acari</taxon>
        <taxon>Acariformes</taxon>
        <taxon>Trombidiformes</taxon>
        <taxon>Prostigmata</taxon>
        <taxon>Eupodina</taxon>
        <taxon>Eriophyoidea</taxon>
        <taxon>Eriophyidae</taxon>
        <taxon>Eriophyinae</taxon>
        <taxon>Aceriini</taxon>
        <taxon>Aceria</taxon>
    </lineage>
</organism>
<dbReference type="GO" id="GO:0030975">
    <property type="term" value="F:thiamine binding"/>
    <property type="evidence" value="ECO:0007669"/>
    <property type="project" value="InterPro"/>
</dbReference>
<dbReference type="SUPFAM" id="SSF63999">
    <property type="entry name" value="Thiamin pyrophosphokinase, catalytic domain"/>
    <property type="match status" value="1"/>
</dbReference>
<dbReference type="PANTHER" id="PTHR13622">
    <property type="entry name" value="THIAMIN PYROPHOSPHOKINASE"/>
    <property type="match status" value="1"/>
</dbReference>
<dbReference type="GO" id="GO:0006772">
    <property type="term" value="P:thiamine metabolic process"/>
    <property type="evidence" value="ECO:0007669"/>
    <property type="project" value="InterPro"/>
</dbReference>
<dbReference type="Gene3D" id="3.40.50.10240">
    <property type="entry name" value="Thiamin pyrophosphokinase, catalytic domain"/>
    <property type="match status" value="1"/>
</dbReference>
<evidence type="ECO:0000256" key="2">
    <source>
        <dbReference type="ARBA" id="ARBA00022741"/>
    </source>
</evidence>
<feature type="domain" description="Thiamin pyrophosphokinase thiamin-binding" evidence="6">
    <location>
        <begin position="237"/>
        <end position="304"/>
    </location>
</feature>
<dbReference type="SUPFAM" id="SSF63862">
    <property type="entry name" value="Thiamin pyrophosphokinase, substrate-binding domain"/>
    <property type="match status" value="1"/>
</dbReference>
<evidence type="ECO:0000313" key="7">
    <source>
        <dbReference type="EMBL" id="MDE47224.1"/>
    </source>
</evidence>
<feature type="region of interest" description="Disordered" evidence="5">
    <location>
        <begin position="130"/>
        <end position="165"/>
    </location>
</feature>
<dbReference type="EMBL" id="GGYP01002453">
    <property type="protein sequence ID" value="MDE47224.1"/>
    <property type="molecule type" value="Transcribed_RNA"/>
</dbReference>
<dbReference type="SMART" id="SM00983">
    <property type="entry name" value="TPK_B1_binding"/>
    <property type="match status" value="1"/>
</dbReference>
<dbReference type="Pfam" id="PF04265">
    <property type="entry name" value="TPK_B1_binding"/>
    <property type="match status" value="1"/>
</dbReference>
<reference evidence="7" key="1">
    <citation type="submission" date="2018-10" db="EMBL/GenBank/DDBJ databases">
        <title>Transcriptome assembly of Aceria tosichella (Wheat curl mite) Type 2.</title>
        <authorList>
            <person name="Scully E.D."/>
            <person name="Geib S.M."/>
            <person name="Palmer N.A."/>
            <person name="Gupta A.K."/>
            <person name="Sarath G."/>
            <person name="Tatineni S."/>
        </authorList>
    </citation>
    <scope>NUCLEOTIDE SEQUENCE</scope>
    <source>
        <strain evidence="7">LincolnNE</strain>
    </source>
</reference>
<keyword evidence="1" id="KW-0808">Transferase</keyword>
<evidence type="ECO:0000259" key="6">
    <source>
        <dbReference type="SMART" id="SM00983"/>
    </source>
</evidence>
<dbReference type="Pfam" id="PF04263">
    <property type="entry name" value="TPK_catalytic"/>
    <property type="match status" value="1"/>
</dbReference>
<evidence type="ECO:0000256" key="4">
    <source>
        <dbReference type="ARBA" id="ARBA00022840"/>
    </source>
</evidence>
<dbReference type="PANTHER" id="PTHR13622:SF8">
    <property type="entry name" value="THIAMIN PYROPHOSPHOKINASE 1"/>
    <property type="match status" value="1"/>
</dbReference>
<dbReference type="InterPro" id="IPR036759">
    <property type="entry name" value="TPK_catalytic_sf"/>
</dbReference>
<dbReference type="CDD" id="cd07995">
    <property type="entry name" value="TPK"/>
    <property type="match status" value="1"/>
</dbReference>
<dbReference type="InterPro" id="IPR006282">
    <property type="entry name" value="Thi_PPkinase"/>
</dbReference>
<protein>
    <submittedName>
        <fullName evidence="7">Thiamine pyrophosphokinase 1</fullName>
    </submittedName>
</protein>
<keyword evidence="2" id="KW-0547">Nucleotide-binding</keyword>
<keyword evidence="3 7" id="KW-0418">Kinase</keyword>